<reference evidence="3" key="1">
    <citation type="submission" date="2020-09" db="EMBL/GenBank/DDBJ databases">
        <title>A novel bacterium of genus Bacillus, isolated from South China Sea.</title>
        <authorList>
            <person name="Huang H."/>
            <person name="Mo K."/>
            <person name="Hu Y."/>
        </authorList>
    </citation>
    <scope>NUCLEOTIDE SEQUENCE</scope>
    <source>
        <strain evidence="3">IB182487</strain>
    </source>
</reference>
<accession>A0A926RYX9</accession>
<evidence type="ECO:0008006" key="5">
    <source>
        <dbReference type="Google" id="ProtNLM"/>
    </source>
</evidence>
<dbReference type="EMBL" id="JACXAI010000027">
    <property type="protein sequence ID" value="MBD1382235.1"/>
    <property type="molecule type" value="Genomic_DNA"/>
</dbReference>
<feature type="chain" id="PRO_5038569456" description="Lipoprotein" evidence="2">
    <location>
        <begin position="20"/>
        <end position="170"/>
    </location>
</feature>
<organism evidence="3 4">
    <name type="scientific">Metabacillus arenae</name>
    <dbReference type="NCBI Taxonomy" id="2771434"/>
    <lineage>
        <taxon>Bacteria</taxon>
        <taxon>Bacillati</taxon>
        <taxon>Bacillota</taxon>
        <taxon>Bacilli</taxon>
        <taxon>Bacillales</taxon>
        <taxon>Bacillaceae</taxon>
        <taxon>Metabacillus</taxon>
    </lineage>
</organism>
<gene>
    <name evidence="3" type="ORF">IC621_18605</name>
</gene>
<sequence>MKWKSMLTGTLSLSILIFAGCSKQEEAEPAVNDDQHAGHEEHSEHVSGDIREETTSNEILPKFLNDKPEDMKLIYSAVGKHQELLEKIPCYCGCGESANHKNNYDCFINENKENGAVVWDDHGTKCGVCLEIAAQSVLDYKEGMSIKEIRDKVDEAYKKGYAKPTPTPEV</sequence>
<feature type="signal peptide" evidence="2">
    <location>
        <begin position="1"/>
        <end position="19"/>
    </location>
</feature>
<dbReference type="Pfam" id="PF13798">
    <property type="entry name" value="PCYCGC"/>
    <property type="match status" value="1"/>
</dbReference>
<feature type="region of interest" description="Disordered" evidence="1">
    <location>
        <begin position="28"/>
        <end position="52"/>
    </location>
</feature>
<dbReference type="Proteomes" id="UP000626844">
    <property type="component" value="Unassembled WGS sequence"/>
</dbReference>
<name>A0A926RYX9_9BACI</name>
<feature type="compositionally biased region" description="Basic and acidic residues" evidence="1">
    <location>
        <begin position="33"/>
        <end position="52"/>
    </location>
</feature>
<dbReference type="PROSITE" id="PS51257">
    <property type="entry name" value="PROKAR_LIPOPROTEIN"/>
    <property type="match status" value="1"/>
</dbReference>
<proteinExistence type="predicted"/>
<evidence type="ECO:0000256" key="1">
    <source>
        <dbReference type="SAM" id="MobiDB-lite"/>
    </source>
</evidence>
<protein>
    <recommendedName>
        <fullName evidence="5">Lipoprotein</fullName>
    </recommendedName>
</protein>
<dbReference type="InterPro" id="IPR025673">
    <property type="entry name" value="PCYCGC"/>
</dbReference>
<evidence type="ECO:0000313" key="4">
    <source>
        <dbReference type="Proteomes" id="UP000626844"/>
    </source>
</evidence>
<evidence type="ECO:0000313" key="3">
    <source>
        <dbReference type="EMBL" id="MBD1382235.1"/>
    </source>
</evidence>
<dbReference type="AlphaFoldDB" id="A0A926RYX9"/>
<keyword evidence="2" id="KW-0732">Signal</keyword>
<keyword evidence="4" id="KW-1185">Reference proteome</keyword>
<evidence type="ECO:0000256" key="2">
    <source>
        <dbReference type="SAM" id="SignalP"/>
    </source>
</evidence>
<dbReference type="RefSeq" id="WP_191160231.1">
    <property type="nucleotide sequence ID" value="NZ_JACXAI010000027.1"/>
</dbReference>
<comment type="caution">
    <text evidence="3">The sequence shown here is derived from an EMBL/GenBank/DDBJ whole genome shotgun (WGS) entry which is preliminary data.</text>
</comment>